<dbReference type="PROSITE" id="PS50192">
    <property type="entry name" value="T_SNARE"/>
    <property type="match status" value="1"/>
</dbReference>
<keyword evidence="5" id="KW-0175">Coiled coil</keyword>
<dbReference type="Gene3D" id="1.10.287.950">
    <property type="entry name" value="Methyl-accepting chemotaxis protein"/>
    <property type="match status" value="1"/>
</dbReference>
<evidence type="ECO:0000256" key="3">
    <source>
        <dbReference type="ARBA" id="ARBA00023224"/>
    </source>
</evidence>
<keyword evidence="10" id="KW-1185">Reference proteome</keyword>
<dbReference type="HOGENOM" id="CLU_000445_107_18_9"/>
<evidence type="ECO:0000256" key="6">
    <source>
        <dbReference type="SAM" id="Phobius"/>
    </source>
</evidence>
<keyword evidence="6" id="KW-0472">Membrane</keyword>
<accession>F2JHM4</accession>
<evidence type="ECO:0000256" key="2">
    <source>
        <dbReference type="ARBA" id="ARBA00022519"/>
    </source>
</evidence>
<dbReference type="GO" id="GO:0005886">
    <property type="term" value="C:plasma membrane"/>
    <property type="evidence" value="ECO:0007669"/>
    <property type="project" value="UniProtKB-SubCell"/>
</dbReference>
<dbReference type="PROSITE" id="PS50111">
    <property type="entry name" value="CHEMOTAXIS_TRANSDUC_2"/>
    <property type="match status" value="1"/>
</dbReference>
<dbReference type="PANTHER" id="PTHR32089">
    <property type="entry name" value="METHYL-ACCEPTING CHEMOTAXIS PROTEIN MCPB"/>
    <property type="match status" value="1"/>
</dbReference>
<dbReference type="SMART" id="SM00283">
    <property type="entry name" value="MA"/>
    <property type="match status" value="1"/>
</dbReference>
<sequence>MTNMDNKTGIMGKALEYFKTFIVGALLISVLIFIGISYMIIGDIGKAVLLAVILGAISTGVILLLLLPIRKFIKQYNGDIERIKEGNLHLLLNLDKYRDNKFFGKLISSVNVIFSEFSHLVDDSFKIVDTITTTTNQVAESTDEAMKSITQMSSMMQEIAQGANEQAAQSQTGEALMETLSEEITVAYENCKGIMVEADKIQGLNEEGKNSIRLLQERAASAVQATEEIVKTVAFLTAKMKDITLFVDAIENIASQTNLLALNAAIEAARAGDAGRGFGVVAEEIRGLADQSHNSTEQIKNLVANIQAESEKAVTAMNKMNMVSEDETEAVRAAEQVFAKMATSIEVVVDKIAITNEAITKVNEDKTKVNAVIEQVAGVTQSTASYTEEGVSSTEEQEALMERVKSEISVLNKEVEVLNSKLKKYRK</sequence>
<dbReference type="SUPFAM" id="SSF58104">
    <property type="entry name" value="Methyl-accepting chemotaxis protein (MCP) signaling domain"/>
    <property type="match status" value="1"/>
</dbReference>
<dbReference type="AlphaFoldDB" id="F2JHM4"/>
<evidence type="ECO:0000256" key="4">
    <source>
        <dbReference type="PROSITE-ProRule" id="PRU00284"/>
    </source>
</evidence>
<evidence type="ECO:0000313" key="10">
    <source>
        <dbReference type="Proteomes" id="UP000008467"/>
    </source>
</evidence>
<dbReference type="eggNOG" id="COG0840">
    <property type="taxonomic scope" value="Bacteria"/>
</dbReference>
<evidence type="ECO:0000259" key="8">
    <source>
        <dbReference type="PROSITE" id="PS50192"/>
    </source>
</evidence>
<keyword evidence="2" id="KW-1003">Cell membrane</keyword>
<organism evidence="9 10">
    <name type="scientific">Cellulosilyticum lentocellum (strain ATCC 49066 / DSM 5427 / NCIMB 11756 / RHM5)</name>
    <name type="common">Clostridium lentocellum</name>
    <dbReference type="NCBI Taxonomy" id="642492"/>
    <lineage>
        <taxon>Bacteria</taxon>
        <taxon>Bacillati</taxon>
        <taxon>Bacillota</taxon>
        <taxon>Clostridia</taxon>
        <taxon>Lachnospirales</taxon>
        <taxon>Cellulosilyticaceae</taxon>
        <taxon>Cellulosilyticum</taxon>
    </lineage>
</organism>
<dbReference type="PANTHER" id="PTHR32089:SF112">
    <property type="entry name" value="LYSOZYME-LIKE PROTEIN-RELATED"/>
    <property type="match status" value="1"/>
</dbReference>
<dbReference type="KEGG" id="cle:Clole_2560"/>
<dbReference type="Proteomes" id="UP000008467">
    <property type="component" value="Chromosome"/>
</dbReference>
<dbReference type="InterPro" id="IPR000727">
    <property type="entry name" value="T_SNARE_dom"/>
</dbReference>
<reference evidence="9 10" key="1">
    <citation type="journal article" date="2011" name="J. Bacteriol.">
        <title>Complete genome sequence of the cellulose-degrading bacterium Cellulosilyticum lentocellum.</title>
        <authorList>
            <consortium name="US DOE Joint Genome Institute"/>
            <person name="Miller D.A."/>
            <person name="Suen G."/>
            <person name="Bruce D."/>
            <person name="Copeland A."/>
            <person name="Cheng J.F."/>
            <person name="Detter C."/>
            <person name="Goodwin L.A."/>
            <person name="Han C.S."/>
            <person name="Hauser L.J."/>
            <person name="Land M.L."/>
            <person name="Lapidus A."/>
            <person name="Lucas S."/>
            <person name="Meincke L."/>
            <person name="Pitluck S."/>
            <person name="Tapia R."/>
            <person name="Teshima H."/>
            <person name="Woyke T."/>
            <person name="Fox B.G."/>
            <person name="Angert E.R."/>
            <person name="Currie C.R."/>
        </authorList>
    </citation>
    <scope>NUCLEOTIDE SEQUENCE [LARGE SCALE GENOMIC DNA]</scope>
    <source>
        <strain evidence="10">ATCC 49066 / DSM 5427 / NCIMB 11756 / RHM5</strain>
    </source>
</reference>
<gene>
    <name evidence="9" type="ordered locus">Clole_2560</name>
</gene>
<evidence type="ECO:0000256" key="1">
    <source>
        <dbReference type="ARBA" id="ARBA00004429"/>
    </source>
</evidence>
<name>F2JHM4_CELLD</name>
<keyword evidence="3 4" id="KW-0807">Transducer</keyword>
<keyword evidence="6" id="KW-1133">Transmembrane helix</keyword>
<feature type="transmembrane region" description="Helical" evidence="6">
    <location>
        <begin position="21"/>
        <end position="41"/>
    </location>
</feature>
<dbReference type="InterPro" id="IPR004089">
    <property type="entry name" value="MCPsignal_dom"/>
</dbReference>
<feature type="domain" description="Methyl-accepting transducer" evidence="7">
    <location>
        <begin position="141"/>
        <end position="398"/>
    </location>
</feature>
<dbReference type="EMBL" id="CP002582">
    <property type="protein sequence ID" value="ADZ84263.1"/>
    <property type="molecule type" value="Genomic_DNA"/>
</dbReference>
<evidence type="ECO:0000259" key="7">
    <source>
        <dbReference type="PROSITE" id="PS50111"/>
    </source>
</evidence>
<keyword evidence="2" id="KW-0997">Cell inner membrane</keyword>
<proteinExistence type="predicted"/>
<feature type="transmembrane region" description="Helical" evidence="6">
    <location>
        <begin position="47"/>
        <end position="67"/>
    </location>
</feature>
<dbReference type="GO" id="GO:0007165">
    <property type="term" value="P:signal transduction"/>
    <property type="evidence" value="ECO:0007669"/>
    <property type="project" value="UniProtKB-KW"/>
</dbReference>
<comment type="subcellular location">
    <subcellularLocation>
        <location evidence="1">Cell inner membrane</location>
        <topology evidence="1">Multi-pass membrane protein</topology>
    </subcellularLocation>
</comment>
<keyword evidence="6" id="KW-0812">Transmembrane</keyword>
<feature type="coiled-coil region" evidence="5">
    <location>
        <begin position="394"/>
        <end position="421"/>
    </location>
</feature>
<evidence type="ECO:0000313" key="9">
    <source>
        <dbReference type="EMBL" id="ADZ84263.1"/>
    </source>
</evidence>
<evidence type="ECO:0000256" key="5">
    <source>
        <dbReference type="SAM" id="Coils"/>
    </source>
</evidence>
<dbReference type="STRING" id="642492.Clole_2560"/>
<feature type="domain" description="T-SNARE coiled-coil homology" evidence="8">
    <location>
        <begin position="90"/>
        <end position="152"/>
    </location>
</feature>
<dbReference type="Pfam" id="PF00015">
    <property type="entry name" value="MCPsignal"/>
    <property type="match status" value="1"/>
</dbReference>
<protein>
    <submittedName>
        <fullName evidence="9">Methyl-accepting chemotaxis sensory transducer</fullName>
    </submittedName>
</protein>